<evidence type="ECO:0000313" key="15">
    <source>
        <dbReference type="EMBL" id="MQX54184.1"/>
    </source>
</evidence>
<dbReference type="InterPro" id="IPR003824">
    <property type="entry name" value="UppP"/>
</dbReference>
<keyword evidence="16" id="KW-1185">Reference proteome</keyword>
<protein>
    <recommendedName>
        <fullName evidence="4 14">Undecaprenyl-diphosphatase</fullName>
        <ecNumber evidence="3 14">3.6.1.27</ecNumber>
    </recommendedName>
    <alternativeName>
        <fullName evidence="12 14">Bacitracin resistance protein</fullName>
    </alternativeName>
    <alternativeName>
        <fullName evidence="11 14">Undecaprenyl pyrophosphate phosphatase</fullName>
    </alternativeName>
</protein>
<dbReference type="EMBL" id="WIRE01000001">
    <property type="protein sequence ID" value="MQX54184.1"/>
    <property type="molecule type" value="Genomic_DNA"/>
</dbReference>
<accession>A0A6N7LYD2</accession>
<dbReference type="Proteomes" id="UP000469421">
    <property type="component" value="Unassembled WGS sequence"/>
</dbReference>
<dbReference type="RefSeq" id="WP_153501484.1">
    <property type="nucleotide sequence ID" value="NZ_JBMZXE010000097.1"/>
</dbReference>
<evidence type="ECO:0000256" key="6">
    <source>
        <dbReference type="ARBA" id="ARBA00022692"/>
    </source>
</evidence>
<evidence type="ECO:0000256" key="12">
    <source>
        <dbReference type="ARBA" id="ARBA00032932"/>
    </source>
</evidence>
<keyword evidence="6 14" id="KW-0812">Transmembrane</keyword>
<dbReference type="GO" id="GO:0046677">
    <property type="term" value="P:response to antibiotic"/>
    <property type="evidence" value="ECO:0007669"/>
    <property type="project" value="UniProtKB-UniRule"/>
</dbReference>
<dbReference type="GO" id="GO:0008360">
    <property type="term" value="P:regulation of cell shape"/>
    <property type="evidence" value="ECO:0007669"/>
    <property type="project" value="UniProtKB-KW"/>
</dbReference>
<feature type="transmembrane region" description="Helical" evidence="14">
    <location>
        <begin position="114"/>
        <end position="132"/>
    </location>
</feature>
<dbReference type="HAMAP" id="MF_01006">
    <property type="entry name" value="Undec_diphosphatase"/>
    <property type="match status" value="1"/>
</dbReference>
<name>A0A6N7LYD2_9GAMM</name>
<evidence type="ECO:0000256" key="8">
    <source>
        <dbReference type="ARBA" id="ARBA00022989"/>
    </source>
</evidence>
<keyword evidence="10 14" id="KW-0046">Antibiotic resistance</keyword>
<keyword evidence="9 14" id="KW-0472">Membrane</keyword>
<feature type="transmembrane region" description="Helical" evidence="14">
    <location>
        <begin position="244"/>
        <end position="264"/>
    </location>
</feature>
<evidence type="ECO:0000256" key="11">
    <source>
        <dbReference type="ARBA" id="ARBA00032707"/>
    </source>
</evidence>
<dbReference type="AlphaFoldDB" id="A0A6N7LYD2"/>
<keyword evidence="7 14" id="KW-0378">Hydrolase</keyword>
<evidence type="ECO:0000256" key="14">
    <source>
        <dbReference type="HAMAP-Rule" id="MF_01006"/>
    </source>
</evidence>
<organism evidence="15 16">
    <name type="scientific">Alcanivorax sediminis</name>
    <dbReference type="NCBI Taxonomy" id="2663008"/>
    <lineage>
        <taxon>Bacteria</taxon>
        <taxon>Pseudomonadati</taxon>
        <taxon>Pseudomonadota</taxon>
        <taxon>Gammaproteobacteria</taxon>
        <taxon>Oceanospirillales</taxon>
        <taxon>Alcanivoracaceae</taxon>
        <taxon>Alcanivorax</taxon>
    </lineage>
</organism>
<dbReference type="EC" id="3.6.1.27" evidence="3 14"/>
<dbReference type="PANTHER" id="PTHR30622:SF4">
    <property type="entry name" value="UNDECAPRENYL-DIPHOSPHATASE"/>
    <property type="match status" value="1"/>
</dbReference>
<dbReference type="NCBIfam" id="TIGR00753">
    <property type="entry name" value="undec_PP_bacA"/>
    <property type="match status" value="1"/>
</dbReference>
<feature type="transmembrane region" description="Helical" evidence="14">
    <location>
        <begin position="184"/>
        <end position="202"/>
    </location>
</feature>
<feature type="transmembrane region" description="Helical" evidence="14">
    <location>
        <begin position="85"/>
        <end position="102"/>
    </location>
</feature>
<dbReference type="GO" id="GO:0050380">
    <property type="term" value="F:undecaprenyl-diphosphatase activity"/>
    <property type="evidence" value="ECO:0007669"/>
    <property type="project" value="UniProtKB-UniRule"/>
</dbReference>
<dbReference type="GO" id="GO:0005886">
    <property type="term" value="C:plasma membrane"/>
    <property type="evidence" value="ECO:0007669"/>
    <property type="project" value="UniProtKB-SubCell"/>
</dbReference>
<dbReference type="NCBIfam" id="NF001393">
    <property type="entry name" value="PRK00281.2-4"/>
    <property type="match status" value="1"/>
</dbReference>
<feature type="transmembrane region" description="Helical" evidence="14">
    <location>
        <begin position="214"/>
        <end position="238"/>
    </location>
</feature>
<proteinExistence type="inferred from homology"/>
<evidence type="ECO:0000256" key="4">
    <source>
        <dbReference type="ARBA" id="ARBA00021581"/>
    </source>
</evidence>
<reference evidence="15 16" key="1">
    <citation type="submission" date="2019-10" db="EMBL/GenBank/DDBJ databases">
        <title>Alcanivorax sp.PA15-N-34 draft genome sequence.</title>
        <authorList>
            <person name="Liao X."/>
            <person name="Shao Z."/>
        </authorList>
    </citation>
    <scope>NUCLEOTIDE SEQUENCE [LARGE SCALE GENOMIC DNA]</scope>
    <source>
        <strain evidence="15 16">PA15-N-34</strain>
    </source>
</reference>
<evidence type="ECO:0000256" key="1">
    <source>
        <dbReference type="ARBA" id="ARBA00004651"/>
    </source>
</evidence>
<evidence type="ECO:0000256" key="5">
    <source>
        <dbReference type="ARBA" id="ARBA00022475"/>
    </source>
</evidence>
<evidence type="ECO:0000256" key="9">
    <source>
        <dbReference type="ARBA" id="ARBA00023136"/>
    </source>
</evidence>
<keyword evidence="5 14" id="KW-1003">Cell membrane</keyword>
<comment type="similarity">
    <text evidence="2 14">Belongs to the UppP family.</text>
</comment>
<feature type="transmembrane region" description="Helical" evidence="14">
    <location>
        <begin position="144"/>
        <end position="164"/>
    </location>
</feature>
<evidence type="ECO:0000313" key="16">
    <source>
        <dbReference type="Proteomes" id="UP000469421"/>
    </source>
</evidence>
<evidence type="ECO:0000256" key="2">
    <source>
        <dbReference type="ARBA" id="ARBA00010621"/>
    </source>
</evidence>
<dbReference type="PANTHER" id="PTHR30622">
    <property type="entry name" value="UNDECAPRENYL-DIPHOSPHATASE"/>
    <property type="match status" value="1"/>
</dbReference>
<keyword evidence="14" id="KW-0961">Cell wall biogenesis/degradation</keyword>
<comment type="caution">
    <text evidence="15">The sequence shown here is derived from an EMBL/GenBank/DDBJ whole genome shotgun (WGS) entry which is preliminary data.</text>
</comment>
<comment type="catalytic activity">
    <reaction evidence="13 14">
        <text>di-trans,octa-cis-undecaprenyl diphosphate + H2O = di-trans,octa-cis-undecaprenyl phosphate + phosphate + H(+)</text>
        <dbReference type="Rhea" id="RHEA:28094"/>
        <dbReference type="ChEBI" id="CHEBI:15377"/>
        <dbReference type="ChEBI" id="CHEBI:15378"/>
        <dbReference type="ChEBI" id="CHEBI:43474"/>
        <dbReference type="ChEBI" id="CHEBI:58405"/>
        <dbReference type="ChEBI" id="CHEBI:60392"/>
        <dbReference type="EC" id="3.6.1.27"/>
    </reaction>
</comment>
<comment type="subcellular location">
    <subcellularLocation>
        <location evidence="1 14">Cell membrane</location>
        <topology evidence="1 14">Multi-pass membrane protein</topology>
    </subcellularLocation>
</comment>
<evidence type="ECO:0000256" key="13">
    <source>
        <dbReference type="ARBA" id="ARBA00047594"/>
    </source>
</evidence>
<comment type="miscellaneous">
    <text evidence="14">Bacitracin is thought to be involved in the inhibition of peptidoglycan synthesis by sequestering undecaprenyl diphosphate, thereby reducing the pool of lipid carrier available.</text>
</comment>
<evidence type="ECO:0000256" key="3">
    <source>
        <dbReference type="ARBA" id="ARBA00012374"/>
    </source>
</evidence>
<keyword evidence="14" id="KW-0133">Cell shape</keyword>
<dbReference type="Pfam" id="PF02673">
    <property type="entry name" value="BacA"/>
    <property type="match status" value="1"/>
</dbReference>
<gene>
    <name evidence="14" type="primary">uppP</name>
    <name evidence="15" type="ORF">GFN93_13085</name>
</gene>
<dbReference type="GO" id="GO:0071555">
    <property type="term" value="P:cell wall organization"/>
    <property type="evidence" value="ECO:0007669"/>
    <property type="project" value="UniProtKB-KW"/>
</dbReference>
<evidence type="ECO:0000256" key="10">
    <source>
        <dbReference type="ARBA" id="ARBA00023251"/>
    </source>
</evidence>
<keyword evidence="14" id="KW-0573">Peptidoglycan synthesis</keyword>
<keyword evidence="8 14" id="KW-1133">Transmembrane helix</keyword>
<comment type="function">
    <text evidence="14">Catalyzes the dephosphorylation of undecaprenyl diphosphate (UPP). Confers resistance to bacitracin.</text>
</comment>
<sequence length="265" mass="28432">MDWFQALILALIQGLTEFLPISSSAHLILPSEVLGWPDQGLAFDVAVHLGTLLAVMTYYRRDIGAMLGGAGQAVAHRRMNEDLRLGLLVVLATIPAVVFGFLGDDWIERELRSALVIAITTLVFGGLLWFADAFGARSRSLTEIGIAGALLVGFAQALALIPGTSRSGITITAALALGFRREEAARFSFLMSIPVILGAGLLKTKDLLELQAPVDWGLMALGAGVSAITAYLTIVFFIRLLERVGMLPFVVYRLVLGIALLAWLA</sequence>
<dbReference type="GO" id="GO:0009252">
    <property type="term" value="P:peptidoglycan biosynthetic process"/>
    <property type="evidence" value="ECO:0007669"/>
    <property type="project" value="UniProtKB-KW"/>
</dbReference>
<evidence type="ECO:0000256" key="7">
    <source>
        <dbReference type="ARBA" id="ARBA00022801"/>
    </source>
</evidence>